<dbReference type="SUPFAM" id="SSF55874">
    <property type="entry name" value="ATPase domain of HSP90 chaperone/DNA topoisomerase II/histidine kinase"/>
    <property type="match status" value="1"/>
</dbReference>
<keyword evidence="3" id="KW-0067">ATP-binding</keyword>
<keyword evidence="4" id="KW-1185">Reference proteome</keyword>
<dbReference type="GO" id="GO:0005524">
    <property type="term" value="F:ATP binding"/>
    <property type="evidence" value="ECO:0007669"/>
    <property type="project" value="UniProtKB-KW"/>
</dbReference>
<dbReference type="InterPro" id="IPR036890">
    <property type="entry name" value="HATPase_C_sf"/>
</dbReference>
<dbReference type="CDD" id="cd16936">
    <property type="entry name" value="HATPase_RsbW-like"/>
    <property type="match status" value="1"/>
</dbReference>
<dbReference type="Pfam" id="PF13581">
    <property type="entry name" value="HATPase_c_2"/>
    <property type="match status" value="1"/>
</dbReference>
<keyword evidence="3" id="KW-0547">Nucleotide-binding</keyword>
<evidence type="ECO:0000256" key="1">
    <source>
        <dbReference type="ARBA" id="ARBA00022527"/>
    </source>
</evidence>
<sequence length="141" mass="15308">MNLGQQDLDDVPQGTLHFRVPAVASRLAGLRHALAVWAKRVGLPDEDSEALVLASYEAMANTVEHAYRDQTQGLLDLRGEVDDEQGRIVITVTDYGQWRPPQPSGGLRGRGLPLIQGLTSTSTITPTSAGTTVTMFWPLTK</sequence>
<gene>
    <name evidence="3" type="ORF">ACFPCV_11630</name>
</gene>
<dbReference type="RefSeq" id="WP_378056102.1">
    <property type="nucleotide sequence ID" value="NZ_JBHSIS010000006.1"/>
</dbReference>
<comment type="caution">
    <text evidence="3">The sequence shown here is derived from an EMBL/GenBank/DDBJ whole genome shotgun (WGS) entry which is preliminary data.</text>
</comment>
<dbReference type="EMBL" id="JBHSIS010000006">
    <property type="protein sequence ID" value="MFC4854152.1"/>
    <property type="molecule type" value="Genomic_DNA"/>
</dbReference>
<dbReference type="PANTHER" id="PTHR35526:SF3">
    <property type="entry name" value="ANTI-SIGMA-F FACTOR RSBW"/>
    <property type="match status" value="1"/>
</dbReference>
<dbReference type="Proteomes" id="UP001595859">
    <property type="component" value="Unassembled WGS sequence"/>
</dbReference>
<dbReference type="InterPro" id="IPR003594">
    <property type="entry name" value="HATPase_dom"/>
</dbReference>
<keyword evidence="1" id="KW-0808">Transferase</keyword>
<evidence type="ECO:0000313" key="4">
    <source>
        <dbReference type="Proteomes" id="UP001595859"/>
    </source>
</evidence>
<evidence type="ECO:0000313" key="3">
    <source>
        <dbReference type="EMBL" id="MFC4854152.1"/>
    </source>
</evidence>
<dbReference type="Gene3D" id="3.30.565.10">
    <property type="entry name" value="Histidine kinase-like ATPase, C-terminal domain"/>
    <property type="match status" value="1"/>
</dbReference>
<protein>
    <submittedName>
        <fullName evidence="3">ATP-binding protein</fullName>
    </submittedName>
</protein>
<reference evidence="4" key="1">
    <citation type="journal article" date="2019" name="Int. J. Syst. Evol. Microbiol.">
        <title>The Global Catalogue of Microorganisms (GCM) 10K type strain sequencing project: providing services to taxonomists for standard genome sequencing and annotation.</title>
        <authorList>
            <consortium name="The Broad Institute Genomics Platform"/>
            <consortium name="The Broad Institute Genome Sequencing Center for Infectious Disease"/>
            <person name="Wu L."/>
            <person name="Ma J."/>
        </authorList>
    </citation>
    <scope>NUCLEOTIDE SEQUENCE [LARGE SCALE GENOMIC DNA]</scope>
    <source>
        <strain evidence="4">ZS-22-S1</strain>
    </source>
</reference>
<dbReference type="PANTHER" id="PTHR35526">
    <property type="entry name" value="ANTI-SIGMA-F FACTOR RSBW-RELATED"/>
    <property type="match status" value="1"/>
</dbReference>
<keyword evidence="1" id="KW-0723">Serine/threonine-protein kinase</keyword>
<dbReference type="InterPro" id="IPR050267">
    <property type="entry name" value="Anti-sigma-factor_SerPK"/>
</dbReference>
<evidence type="ECO:0000259" key="2">
    <source>
        <dbReference type="Pfam" id="PF13581"/>
    </source>
</evidence>
<feature type="domain" description="Histidine kinase/HSP90-like ATPase" evidence="2">
    <location>
        <begin position="21"/>
        <end position="137"/>
    </location>
</feature>
<name>A0ABV9RXV7_9PSEU</name>
<proteinExistence type="predicted"/>
<accession>A0ABV9RXV7</accession>
<organism evidence="3 4">
    <name type="scientific">Actinophytocola glycyrrhizae</name>
    <dbReference type="NCBI Taxonomy" id="2044873"/>
    <lineage>
        <taxon>Bacteria</taxon>
        <taxon>Bacillati</taxon>
        <taxon>Actinomycetota</taxon>
        <taxon>Actinomycetes</taxon>
        <taxon>Pseudonocardiales</taxon>
        <taxon>Pseudonocardiaceae</taxon>
    </lineage>
</organism>
<keyword evidence="1" id="KW-0418">Kinase</keyword>